<evidence type="ECO:0000259" key="5">
    <source>
        <dbReference type="PROSITE" id="PS50017"/>
    </source>
</evidence>
<keyword evidence="3" id="KW-0395">Inflammatory response</keyword>
<sequence length="343" mass="39654">METLPDIVSRTIALPQEGHKLPISILNMASRRKLADMLNPERELDDSLELIPDYSGLAELLNFMYSEILVFQNAESPTHALLNEWEKHNDKNPCIGQLWVHLEKLQRVDVMEESIKYISIDIDNELRRREKPSPSCNKLAKDGIVIDDQLVLTKEDIKYGCPQYYDVFVCWNSESVSDASFVEKMATKLEDNHFKLCIPTRDDLPGQAQYHSYATLIKIRCRLMIIVLSEEYHKSVECDFMTKFAHALSPATKQKKLVPVIVSKMDVPNLLRHVTLCDFTKDDMIDWNWKRLLKAVKDVSPDWEEGEGTKATHGQSAAKDDKKERKTNFFSKLFARKTHKQQK</sequence>
<dbReference type="GO" id="GO:0005886">
    <property type="term" value="C:plasma membrane"/>
    <property type="evidence" value="ECO:0007669"/>
    <property type="project" value="TreeGrafter"/>
</dbReference>
<protein>
    <submittedName>
        <fullName evidence="7">MyD88-3</fullName>
    </submittedName>
</protein>
<proteinExistence type="evidence at transcript level"/>
<organism evidence="7">
    <name type="scientific">Mizuhopecten yessoensis</name>
    <name type="common">Japanese scallop</name>
    <name type="synonym">Patinopecten yessoensis</name>
    <dbReference type="NCBI Taxonomy" id="6573"/>
    <lineage>
        <taxon>Eukaryota</taxon>
        <taxon>Metazoa</taxon>
        <taxon>Spiralia</taxon>
        <taxon>Lophotrochozoa</taxon>
        <taxon>Mollusca</taxon>
        <taxon>Bivalvia</taxon>
        <taxon>Autobranchia</taxon>
        <taxon>Pteriomorphia</taxon>
        <taxon>Pectinida</taxon>
        <taxon>Pectinoidea</taxon>
        <taxon>Pectinidae</taxon>
        <taxon>Mizuhopecten</taxon>
    </lineage>
</organism>
<dbReference type="PROSITE" id="PS50017">
    <property type="entry name" value="DEATH_DOMAIN"/>
    <property type="match status" value="1"/>
</dbReference>
<evidence type="ECO:0000256" key="1">
    <source>
        <dbReference type="ARBA" id="ARBA00004496"/>
    </source>
</evidence>
<dbReference type="InterPro" id="IPR017281">
    <property type="entry name" value="Myelin_different_resp_MyD88"/>
</dbReference>
<dbReference type="GO" id="GO:0035325">
    <property type="term" value="F:Toll-like receptor binding"/>
    <property type="evidence" value="ECO:0007669"/>
    <property type="project" value="TreeGrafter"/>
</dbReference>
<dbReference type="EMBL" id="KR476383">
    <property type="protein sequence ID" value="AKN04688.1"/>
    <property type="molecule type" value="mRNA"/>
</dbReference>
<dbReference type="Gene3D" id="3.40.50.10140">
    <property type="entry name" value="Toll/interleukin-1 receptor homology (TIR) domain"/>
    <property type="match status" value="1"/>
</dbReference>
<dbReference type="GO" id="GO:0034142">
    <property type="term" value="P:toll-like receptor 4 signaling pathway"/>
    <property type="evidence" value="ECO:0007669"/>
    <property type="project" value="TreeGrafter"/>
</dbReference>
<dbReference type="GO" id="GO:0002755">
    <property type="term" value="P:MyD88-dependent toll-like receptor signaling pathway"/>
    <property type="evidence" value="ECO:0007669"/>
    <property type="project" value="InterPro"/>
</dbReference>
<dbReference type="GO" id="GO:0008063">
    <property type="term" value="P:Toll signaling pathway"/>
    <property type="evidence" value="ECO:0007669"/>
    <property type="project" value="TreeGrafter"/>
</dbReference>
<dbReference type="InterPro" id="IPR000488">
    <property type="entry name" value="Death_dom"/>
</dbReference>
<dbReference type="Gene3D" id="1.10.533.10">
    <property type="entry name" value="Death Domain, Fas"/>
    <property type="match status" value="1"/>
</dbReference>
<dbReference type="Pfam" id="PF13676">
    <property type="entry name" value="TIR_2"/>
    <property type="match status" value="1"/>
</dbReference>
<dbReference type="InterPro" id="IPR035897">
    <property type="entry name" value="Toll_tir_struct_dom_sf"/>
</dbReference>
<dbReference type="PANTHER" id="PTHR15079">
    <property type="entry name" value="MYD88"/>
    <property type="match status" value="1"/>
</dbReference>
<name>A0A0H3Y4A6_MIZYE</name>
<evidence type="ECO:0000256" key="3">
    <source>
        <dbReference type="ARBA" id="ARBA00023198"/>
    </source>
</evidence>
<dbReference type="InterPro" id="IPR000157">
    <property type="entry name" value="TIR_dom"/>
</dbReference>
<dbReference type="PROSITE" id="PS50104">
    <property type="entry name" value="TIR"/>
    <property type="match status" value="1"/>
</dbReference>
<comment type="subcellular location">
    <subcellularLocation>
        <location evidence="1">Cytoplasm</location>
    </subcellularLocation>
</comment>
<dbReference type="GO" id="GO:0005737">
    <property type="term" value="C:cytoplasm"/>
    <property type="evidence" value="ECO:0007669"/>
    <property type="project" value="UniProtKB-SubCell"/>
</dbReference>
<dbReference type="Pfam" id="PF00531">
    <property type="entry name" value="Death"/>
    <property type="match status" value="1"/>
</dbReference>
<accession>A0A0H3Y4A6</accession>
<dbReference type="GO" id="GO:0050830">
    <property type="term" value="P:defense response to Gram-positive bacterium"/>
    <property type="evidence" value="ECO:0007669"/>
    <property type="project" value="TreeGrafter"/>
</dbReference>
<evidence type="ECO:0000256" key="4">
    <source>
        <dbReference type="SAM" id="MobiDB-lite"/>
    </source>
</evidence>
<dbReference type="SMART" id="SM00005">
    <property type="entry name" value="DEATH"/>
    <property type="match status" value="1"/>
</dbReference>
<evidence type="ECO:0000313" key="7">
    <source>
        <dbReference type="EMBL" id="AKN04688.1"/>
    </source>
</evidence>
<dbReference type="GO" id="GO:0043123">
    <property type="term" value="P:positive regulation of canonical NF-kappaB signal transduction"/>
    <property type="evidence" value="ECO:0007669"/>
    <property type="project" value="InterPro"/>
</dbReference>
<dbReference type="GO" id="GO:0045087">
    <property type="term" value="P:innate immune response"/>
    <property type="evidence" value="ECO:0007669"/>
    <property type="project" value="TreeGrafter"/>
</dbReference>
<dbReference type="GO" id="GO:0070976">
    <property type="term" value="F:TIR domain binding"/>
    <property type="evidence" value="ECO:0007669"/>
    <property type="project" value="InterPro"/>
</dbReference>
<dbReference type="SUPFAM" id="SSF47986">
    <property type="entry name" value="DEATH domain"/>
    <property type="match status" value="1"/>
</dbReference>
<feature type="region of interest" description="Disordered" evidence="4">
    <location>
        <begin position="302"/>
        <end position="325"/>
    </location>
</feature>
<dbReference type="OrthoDB" id="10037120at2759"/>
<dbReference type="SMART" id="SM00255">
    <property type="entry name" value="TIR"/>
    <property type="match status" value="1"/>
</dbReference>
<dbReference type="InterPro" id="IPR011029">
    <property type="entry name" value="DEATH-like_dom_sf"/>
</dbReference>
<dbReference type="SUPFAM" id="SSF52200">
    <property type="entry name" value="Toll/Interleukin receptor TIR domain"/>
    <property type="match status" value="1"/>
</dbReference>
<keyword evidence="2" id="KW-0963">Cytoplasm</keyword>
<dbReference type="PANTHER" id="PTHR15079:SF3">
    <property type="entry name" value="MYELOID DIFFERENTIATION PRIMARY RESPONSE PROTEIN MYD88"/>
    <property type="match status" value="1"/>
</dbReference>
<evidence type="ECO:0000256" key="2">
    <source>
        <dbReference type="ARBA" id="ARBA00022490"/>
    </source>
</evidence>
<evidence type="ECO:0000259" key="6">
    <source>
        <dbReference type="PROSITE" id="PS50104"/>
    </source>
</evidence>
<dbReference type="AlphaFoldDB" id="A0A0H3Y4A6"/>
<feature type="domain" description="TIR" evidence="6">
    <location>
        <begin position="163"/>
        <end position="296"/>
    </location>
</feature>
<feature type="domain" description="Death" evidence="5">
    <location>
        <begin position="53"/>
        <end position="118"/>
    </location>
</feature>
<reference evidence="7" key="1">
    <citation type="journal article" date="2015" name="Fish Shellfish Immunol.">
        <title>Genome-wide identification and characterization of five MyD88 duplication genes in Yesso scallop (Patinopecten yessoensis) and expression changes in response to bacterial challenge.</title>
        <authorList>
            <person name="Ning X."/>
            <person name="Wang R."/>
            <person name="Li X."/>
            <person name="Wang S."/>
            <person name="Zhang M."/>
            <person name="Xing Q."/>
            <person name="Sun Y."/>
            <person name="Wang S."/>
            <person name="Zhang L."/>
            <person name="Hu X."/>
            <person name="Bao Z."/>
        </authorList>
    </citation>
    <scope>NUCLEOTIDE SEQUENCE</scope>
</reference>